<feature type="transmembrane region" description="Helical" evidence="1">
    <location>
        <begin position="199"/>
        <end position="217"/>
    </location>
</feature>
<keyword evidence="3" id="KW-1185">Reference proteome</keyword>
<dbReference type="Proteomes" id="UP001476247">
    <property type="component" value="Unassembled WGS sequence"/>
</dbReference>
<evidence type="ECO:0000256" key="1">
    <source>
        <dbReference type="SAM" id="Phobius"/>
    </source>
</evidence>
<feature type="transmembrane region" description="Helical" evidence="1">
    <location>
        <begin position="76"/>
        <end position="95"/>
    </location>
</feature>
<feature type="transmembrane region" description="Helical" evidence="1">
    <location>
        <begin position="131"/>
        <end position="153"/>
    </location>
</feature>
<evidence type="ECO:0000313" key="2">
    <source>
        <dbReference type="EMBL" id="GAA5803199.1"/>
    </source>
</evidence>
<feature type="transmembrane region" description="Helical" evidence="1">
    <location>
        <begin position="101"/>
        <end position="119"/>
    </location>
</feature>
<name>A0ABP9Y890_9FUNG</name>
<dbReference type="EMBL" id="BAABUJ010000026">
    <property type="protein sequence ID" value="GAA5803199.1"/>
    <property type="molecule type" value="Genomic_DNA"/>
</dbReference>
<proteinExistence type="predicted"/>
<keyword evidence="1" id="KW-0812">Transmembrane</keyword>
<gene>
    <name evidence="2" type="ORF">HPULCUR_008675</name>
</gene>
<feature type="transmembrane region" description="Helical" evidence="1">
    <location>
        <begin position="43"/>
        <end position="64"/>
    </location>
</feature>
<organism evidence="2 3">
    <name type="scientific">Helicostylum pulchrum</name>
    <dbReference type="NCBI Taxonomy" id="562976"/>
    <lineage>
        <taxon>Eukaryota</taxon>
        <taxon>Fungi</taxon>
        <taxon>Fungi incertae sedis</taxon>
        <taxon>Mucoromycota</taxon>
        <taxon>Mucoromycotina</taxon>
        <taxon>Mucoromycetes</taxon>
        <taxon>Mucorales</taxon>
        <taxon>Mucorineae</taxon>
        <taxon>Mucoraceae</taxon>
        <taxon>Helicostylum</taxon>
    </lineage>
</organism>
<feature type="transmembrane region" description="Helical" evidence="1">
    <location>
        <begin position="12"/>
        <end position="31"/>
    </location>
</feature>
<feature type="transmembrane region" description="Helical" evidence="1">
    <location>
        <begin position="223"/>
        <end position="241"/>
    </location>
</feature>
<keyword evidence="1" id="KW-1133">Transmembrane helix</keyword>
<sequence length="269" mass="30975">MTNLSVKLKLANTFATILLVGSQGFSFSGWFLGHSYEFGPRDFAIILTSILQLLLIGFTIYQYLPSAPKDVYEGIGFWYLLITVINSGVSILWFFHLDLFAFVGLLWQLATLVFVYHRLRDYPPRNGTDHAFVNAPFSIYTAYYFFVVLWQIFQFSDETKHNHIVRKPLDHTYVIVHIFIIVAIGFVALHLVDYSHRKDWVYALTSAWILLGTAVFLTDTPHIISLVTVGILVSAVARTLIPNWLDRLNRRFSNWTNRLGERTPLLSNH</sequence>
<comment type="caution">
    <text evidence="2">The sequence shown here is derived from an EMBL/GenBank/DDBJ whole genome shotgun (WGS) entry which is preliminary data.</text>
</comment>
<evidence type="ECO:0000313" key="3">
    <source>
        <dbReference type="Proteomes" id="UP001476247"/>
    </source>
</evidence>
<reference evidence="2 3" key="1">
    <citation type="submission" date="2024-04" db="EMBL/GenBank/DDBJ databases">
        <title>genome sequences of Mucor flavus KT1a and Helicostylum pulchrum KT1b strains isolation_sourced from the surface of a dry-aged beef.</title>
        <authorList>
            <person name="Toyotome T."/>
            <person name="Hosono M."/>
            <person name="Torimaru M."/>
            <person name="Fukuda K."/>
            <person name="Mikami N."/>
        </authorList>
    </citation>
    <scope>NUCLEOTIDE SEQUENCE [LARGE SCALE GENOMIC DNA]</scope>
    <source>
        <strain evidence="2 3">KT1b</strain>
    </source>
</reference>
<keyword evidence="1" id="KW-0472">Membrane</keyword>
<feature type="transmembrane region" description="Helical" evidence="1">
    <location>
        <begin position="173"/>
        <end position="192"/>
    </location>
</feature>
<accession>A0ABP9Y890</accession>
<protein>
    <submittedName>
        <fullName evidence="2">Uncharacterized protein</fullName>
    </submittedName>
</protein>